<evidence type="ECO:0000313" key="5">
    <source>
        <dbReference type="Proteomes" id="UP000708148"/>
    </source>
</evidence>
<feature type="domain" description="Protein kinase" evidence="3">
    <location>
        <begin position="324"/>
        <end position="637"/>
    </location>
</feature>
<comment type="caution">
    <text evidence="4">The sequence shown here is derived from an EMBL/GenBank/DDBJ whole genome shotgun (WGS) entry which is preliminary data.</text>
</comment>
<name>A0A8S1J061_9CHLO</name>
<dbReference type="PROSITE" id="PS00109">
    <property type="entry name" value="PROTEIN_KINASE_TYR"/>
    <property type="match status" value="1"/>
</dbReference>
<dbReference type="InterPro" id="IPR001245">
    <property type="entry name" value="Ser-Thr/Tyr_kinase_cat_dom"/>
</dbReference>
<organism evidence="4 5">
    <name type="scientific">Ostreobium quekettii</name>
    <dbReference type="NCBI Taxonomy" id="121088"/>
    <lineage>
        <taxon>Eukaryota</taxon>
        <taxon>Viridiplantae</taxon>
        <taxon>Chlorophyta</taxon>
        <taxon>core chlorophytes</taxon>
        <taxon>Ulvophyceae</taxon>
        <taxon>TCBD clade</taxon>
        <taxon>Bryopsidales</taxon>
        <taxon>Ostreobineae</taxon>
        <taxon>Ostreobiaceae</taxon>
        <taxon>Ostreobium</taxon>
    </lineage>
</organism>
<evidence type="ECO:0000259" key="3">
    <source>
        <dbReference type="PROSITE" id="PS50011"/>
    </source>
</evidence>
<dbReference type="InterPro" id="IPR011009">
    <property type="entry name" value="Kinase-like_dom_sf"/>
</dbReference>
<feature type="region of interest" description="Disordered" evidence="1">
    <location>
        <begin position="849"/>
        <end position="868"/>
    </location>
</feature>
<keyword evidence="5" id="KW-1185">Reference proteome</keyword>
<evidence type="ECO:0000256" key="1">
    <source>
        <dbReference type="SAM" id="MobiDB-lite"/>
    </source>
</evidence>
<dbReference type="PRINTS" id="PR00109">
    <property type="entry name" value="TYRKINASE"/>
</dbReference>
<accession>A0A8S1J061</accession>
<protein>
    <recommendedName>
        <fullName evidence="3">Protein kinase domain-containing protein</fullName>
    </recommendedName>
</protein>
<feature type="region of interest" description="Disordered" evidence="1">
    <location>
        <begin position="396"/>
        <end position="415"/>
    </location>
</feature>
<dbReference type="Proteomes" id="UP000708148">
    <property type="component" value="Unassembled WGS sequence"/>
</dbReference>
<feature type="region of interest" description="Disordered" evidence="1">
    <location>
        <begin position="654"/>
        <end position="786"/>
    </location>
</feature>
<feature type="region of interest" description="Disordered" evidence="1">
    <location>
        <begin position="816"/>
        <end position="836"/>
    </location>
</feature>
<gene>
    <name evidence="4" type="ORF">OSTQU699_LOCUS4927</name>
</gene>
<evidence type="ECO:0000313" key="4">
    <source>
        <dbReference type="EMBL" id="CAD7699568.1"/>
    </source>
</evidence>
<dbReference type="InterPro" id="IPR051681">
    <property type="entry name" value="Ser/Thr_Kinases-Pseudokinases"/>
</dbReference>
<dbReference type="InterPro" id="IPR008266">
    <property type="entry name" value="Tyr_kinase_AS"/>
</dbReference>
<evidence type="ECO:0000256" key="2">
    <source>
        <dbReference type="SAM" id="SignalP"/>
    </source>
</evidence>
<dbReference type="SUPFAM" id="SSF56112">
    <property type="entry name" value="Protein kinase-like (PK-like)"/>
    <property type="match status" value="1"/>
</dbReference>
<feature type="compositionally biased region" description="Gly residues" evidence="1">
    <location>
        <begin position="758"/>
        <end position="769"/>
    </location>
</feature>
<dbReference type="Gene3D" id="1.10.510.10">
    <property type="entry name" value="Transferase(Phosphotransferase) domain 1"/>
    <property type="match status" value="1"/>
</dbReference>
<feature type="signal peptide" evidence="2">
    <location>
        <begin position="1"/>
        <end position="40"/>
    </location>
</feature>
<feature type="compositionally biased region" description="Polar residues" evidence="1">
    <location>
        <begin position="740"/>
        <end position="749"/>
    </location>
</feature>
<dbReference type="GO" id="GO:0005524">
    <property type="term" value="F:ATP binding"/>
    <property type="evidence" value="ECO:0007669"/>
    <property type="project" value="InterPro"/>
</dbReference>
<feature type="chain" id="PRO_5035936286" description="Protein kinase domain-containing protein" evidence="2">
    <location>
        <begin position="41"/>
        <end position="868"/>
    </location>
</feature>
<dbReference type="OrthoDB" id="533232at2759"/>
<feature type="compositionally biased region" description="Basic and acidic residues" evidence="1">
    <location>
        <begin position="709"/>
        <end position="721"/>
    </location>
</feature>
<dbReference type="EMBL" id="CAJHUC010001057">
    <property type="protein sequence ID" value="CAD7699568.1"/>
    <property type="molecule type" value="Genomic_DNA"/>
</dbReference>
<dbReference type="PANTHER" id="PTHR44329">
    <property type="entry name" value="SERINE/THREONINE-PROTEIN KINASE TNNI3K-RELATED"/>
    <property type="match status" value="1"/>
</dbReference>
<dbReference type="PROSITE" id="PS50011">
    <property type="entry name" value="PROTEIN_KINASE_DOM"/>
    <property type="match status" value="1"/>
</dbReference>
<sequence length="868" mass="90650">MGPVPRTTPDEPAATRRRTTLAAPFLLALLVSSSVQPTSGRDVPPRYRPVARDCHQLFSLLASSPQPRVISAEGRLDCDEDGGRVVVSKSATLQGAAAIDFGARIGAILLRPGVVMRMRELVLIRSEGGDDFAFVGSAGGPVAQLQLRDVAVVRGEGNGGGGTEASEPIFMGRGRGGPTLRSSSGPGCPGVVRLARNCTVQVNASGTVTGNCAPEGCDADGECLGGDRWDDRRLSALLEAAGFGACGILREGVLSAGLHASQTASVAAAGCLAVLLLLMWLGPKVLGAWGPRRAGLTRLRASSSADEVPAKDSCSIEGLSLGAIELRGLLGVGAAGRVYLGSFRGADVAVKVVDHDGEGLAVNEESLEARIGVEARHPNLVRTYVNETRGRQSVEVSLPQLGDGPPGEGEDPLADLGVRDALDPDDFGYLEGRRHGAGGPRTWIVTEFCDRGSLHGAIVDGLFFYDREKLVPRLSSVLLCAVDVVAALAYLHGRGVVHGDLRPENVLLKTDLSDSRGFYCQVADFGMRRIGPAGGAAGASACGSARYCAPELLRDGLLTPAADVYSFGMLLWELLSGRKAYCTKSQRDMAADVVAGSRPPLPLHCPNDVAAVIRECWDPDRSRRPNAQALLERLARLAGAHAQTACYRIIEEEEEGAEDRQRADAGATSISANLHRPFARERSIALPPPRSREAASPKPPQTPQWQSRNGREDGTPQEKRIIPSPQEPKPAEDEAIPNDSLLQSKPQNEGQCGPQGPCKGGPLGPGGGVAQRLAGSGPQGLVVCGPQGPVGAGLQAPSRQGPRWVVATNVELTDLSSDSESEALSDSGQLTPRLDTATTSQIQCSVARSDAGIPTAINGTHSGGSQGA</sequence>
<keyword evidence="2" id="KW-0732">Signal</keyword>
<dbReference type="AlphaFoldDB" id="A0A8S1J061"/>
<reference evidence="4" key="1">
    <citation type="submission" date="2020-12" db="EMBL/GenBank/DDBJ databases">
        <authorList>
            <person name="Iha C."/>
        </authorList>
    </citation>
    <scope>NUCLEOTIDE SEQUENCE</scope>
</reference>
<dbReference type="InterPro" id="IPR000719">
    <property type="entry name" value="Prot_kinase_dom"/>
</dbReference>
<dbReference type="PANTHER" id="PTHR44329:SF214">
    <property type="entry name" value="PROTEIN KINASE DOMAIN-CONTAINING PROTEIN"/>
    <property type="match status" value="1"/>
</dbReference>
<dbReference type="GO" id="GO:0004674">
    <property type="term" value="F:protein serine/threonine kinase activity"/>
    <property type="evidence" value="ECO:0007669"/>
    <property type="project" value="TreeGrafter"/>
</dbReference>
<proteinExistence type="predicted"/>
<dbReference type="Pfam" id="PF07714">
    <property type="entry name" value="PK_Tyr_Ser-Thr"/>
    <property type="match status" value="1"/>
</dbReference>
<dbReference type="Gene3D" id="3.30.200.20">
    <property type="entry name" value="Phosphorylase Kinase, domain 1"/>
    <property type="match status" value="1"/>
</dbReference>